<proteinExistence type="predicted"/>
<evidence type="ECO:0008006" key="3">
    <source>
        <dbReference type="Google" id="ProtNLM"/>
    </source>
</evidence>
<evidence type="ECO:0000313" key="2">
    <source>
        <dbReference type="Proteomes" id="UP000826656"/>
    </source>
</evidence>
<protein>
    <recommendedName>
        <fullName evidence="3">Reverse transcriptase Ty1/copia-type domain-containing protein</fullName>
    </recommendedName>
</protein>
<organism evidence="1 2">
    <name type="scientific">Solanum tuberosum</name>
    <name type="common">Potato</name>
    <dbReference type="NCBI Taxonomy" id="4113"/>
    <lineage>
        <taxon>Eukaryota</taxon>
        <taxon>Viridiplantae</taxon>
        <taxon>Streptophyta</taxon>
        <taxon>Embryophyta</taxon>
        <taxon>Tracheophyta</taxon>
        <taxon>Spermatophyta</taxon>
        <taxon>Magnoliopsida</taxon>
        <taxon>eudicotyledons</taxon>
        <taxon>Gunneridae</taxon>
        <taxon>Pentapetalae</taxon>
        <taxon>asterids</taxon>
        <taxon>lamiids</taxon>
        <taxon>Solanales</taxon>
        <taxon>Solanaceae</taxon>
        <taxon>Solanoideae</taxon>
        <taxon>Solaneae</taxon>
        <taxon>Solanum</taxon>
    </lineage>
</organism>
<dbReference type="EMBL" id="JAIVGD010000003">
    <property type="protein sequence ID" value="KAH0776470.1"/>
    <property type="molecule type" value="Genomic_DNA"/>
</dbReference>
<name>A0ABQ7W6V0_SOLTU</name>
<accession>A0ABQ7W6V0</accession>
<comment type="caution">
    <text evidence="1">The sequence shown here is derived from an EMBL/GenBank/DDBJ whole genome shotgun (WGS) entry which is preliminary data.</text>
</comment>
<gene>
    <name evidence="1" type="ORF">KY290_007881</name>
</gene>
<reference evidence="1 2" key="1">
    <citation type="journal article" date="2021" name="bioRxiv">
        <title>Chromosome-scale and haplotype-resolved genome assembly of a tetraploid potato cultivar.</title>
        <authorList>
            <person name="Sun H."/>
            <person name="Jiao W.-B."/>
            <person name="Krause K."/>
            <person name="Campoy J.A."/>
            <person name="Goel M."/>
            <person name="Folz-Donahue K."/>
            <person name="Kukat C."/>
            <person name="Huettel B."/>
            <person name="Schneeberger K."/>
        </authorList>
    </citation>
    <scope>NUCLEOTIDE SEQUENCE [LARGE SCALE GENOMIC DNA]</scope>
    <source>
        <strain evidence="1">SolTubOtavaFocal</strain>
        <tissue evidence="1">Leaves</tissue>
    </source>
</reference>
<evidence type="ECO:0000313" key="1">
    <source>
        <dbReference type="EMBL" id="KAH0776470.1"/>
    </source>
</evidence>
<keyword evidence="2" id="KW-1185">Reference proteome</keyword>
<dbReference type="Proteomes" id="UP000826656">
    <property type="component" value="Unassembled WGS sequence"/>
</dbReference>
<sequence>MFSSKAPRALYNALTGYLSSIGFVRTKSDASLLVRHALGDTLFVLVYVDDIIFTGSNTFSVNQCNIALVV</sequence>